<organism evidence="1 2">
    <name type="scientific">Symbiochloris irregularis</name>
    <dbReference type="NCBI Taxonomy" id="706552"/>
    <lineage>
        <taxon>Eukaryota</taxon>
        <taxon>Viridiplantae</taxon>
        <taxon>Chlorophyta</taxon>
        <taxon>core chlorophytes</taxon>
        <taxon>Trebouxiophyceae</taxon>
        <taxon>Trebouxiales</taxon>
        <taxon>Trebouxiaceae</taxon>
        <taxon>Symbiochloris</taxon>
    </lineage>
</organism>
<dbReference type="AlphaFoldDB" id="A0AAW1NQX7"/>
<sequence>MAGKPHNHKFTASVKACEAKQQIEQTGVSTAKALTCLLEYLTPQDYVAHPPGPPMKQPCVSVWLSSHEADRRLACLLPAIIAATGRPVPAAAMFRAALESYLYKPDLRDLITSSKAHANTENNNSQATEKSVFSVPELQIPQVYSLRNMCMPQLCTSRDHVQHEPRRGTYPAFNADRITVRFGFRNCPGLAVWGIELCPTNTGTNTEVITKSLRPVEANAVGCFCHGSCDTRRTDHAHALTTEACLCGRHYFSDYICKTQSV</sequence>
<evidence type="ECO:0000313" key="1">
    <source>
        <dbReference type="EMBL" id="KAK9790932.1"/>
    </source>
</evidence>
<accession>A0AAW1NQX7</accession>
<protein>
    <submittedName>
        <fullName evidence="1">Uncharacterized protein</fullName>
    </submittedName>
</protein>
<evidence type="ECO:0000313" key="2">
    <source>
        <dbReference type="Proteomes" id="UP001465755"/>
    </source>
</evidence>
<dbReference type="EMBL" id="JALJOQ010000185">
    <property type="protein sequence ID" value="KAK9790932.1"/>
    <property type="molecule type" value="Genomic_DNA"/>
</dbReference>
<name>A0AAW1NQX7_9CHLO</name>
<reference evidence="1 2" key="1">
    <citation type="journal article" date="2024" name="Nat. Commun.">
        <title>Phylogenomics reveals the evolutionary origins of lichenization in chlorophyte algae.</title>
        <authorList>
            <person name="Puginier C."/>
            <person name="Libourel C."/>
            <person name="Otte J."/>
            <person name="Skaloud P."/>
            <person name="Haon M."/>
            <person name="Grisel S."/>
            <person name="Petersen M."/>
            <person name="Berrin J.G."/>
            <person name="Delaux P.M."/>
            <person name="Dal Grande F."/>
            <person name="Keller J."/>
        </authorList>
    </citation>
    <scope>NUCLEOTIDE SEQUENCE [LARGE SCALE GENOMIC DNA]</scope>
    <source>
        <strain evidence="1 2">SAG 2036</strain>
    </source>
</reference>
<proteinExistence type="predicted"/>
<comment type="caution">
    <text evidence="1">The sequence shown here is derived from an EMBL/GenBank/DDBJ whole genome shotgun (WGS) entry which is preliminary data.</text>
</comment>
<keyword evidence="2" id="KW-1185">Reference proteome</keyword>
<gene>
    <name evidence="1" type="ORF">WJX73_000199</name>
</gene>
<dbReference type="Proteomes" id="UP001465755">
    <property type="component" value="Unassembled WGS sequence"/>
</dbReference>